<comment type="caution">
    <text evidence="4">The sequence shown here is derived from an EMBL/GenBank/DDBJ whole genome shotgun (WGS) entry which is preliminary data.</text>
</comment>
<proteinExistence type="predicted"/>
<feature type="domain" description="HTH araC/xylS-type" evidence="3">
    <location>
        <begin position="1"/>
        <end position="32"/>
    </location>
</feature>
<keyword evidence="2" id="KW-0804">Transcription</keyword>
<evidence type="ECO:0000256" key="1">
    <source>
        <dbReference type="ARBA" id="ARBA00023015"/>
    </source>
</evidence>
<dbReference type="SUPFAM" id="SSF46689">
    <property type="entry name" value="Homeodomain-like"/>
    <property type="match status" value="1"/>
</dbReference>
<evidence type="ECO:0000313" key="4">
    <source>
        <dbReference type="EMBL" id="CAG5074747.1"/>
    </source>
</evidence>
<dbReference type="Gene3D" id="1.10.10.60">
    <property type="entry name" value="Homeodomain-like"/>
    <property type="match status" value="1"/>
</dbReference>
<evidence type="ECO:0000256" key="2">
    <source>
        <dbReference type="ARBA" id="ARBA00023163"/>
    </source>
</evidence>
<name>A0ABM8UYK0_9BACT</name>
<gene>
    <name evidence="4" type="ORF">DYBT9623_05435</name>
</gene>
<keyword evidence="5" id="KW-1185">Reference proteome</keyword>
<accession>A0ABM8UYK0</accession>
<dbReference type="PROSITE" id="PS01124">
    <property type="entry name" value="HTH_ARAC_FAMILY_2"/>
    <property type="match status" value="1"/>
</dbReference>
<sequence length="32" mass="3749">MRPSEVYLEVGFENLSHFLFTFKKTFGKLPVS</sequence>
<dbReference type="Proteomes" id="UP000679725">
    <property type="component" value="Unassembled WGS sequence"/>
</dbReference>
<keyword evidence="1" id="KW-0805">Transcription regulation</keyword>
<dbReference type="InterPro" id="IPR018060">
    <property type="entry name" value="HTH_AraC"/>
</dbReference>
<reference evidence="4 5" key="1">
    <citation type="submission" date="2021-04" db="EMBL/GenBank/DDBJ databases">
        <authorList>
            <person name="Rodrigo-Torres L."/>
            <person name="Arahal R. D."/>
            <person name="Lucena T."/>
        </authorList>
    </citation>
    <scope>NUCLEOTIDE SEQUENCE [LARGE SCALE GENOMIC DNA]</scope>
    <source>
        <strain evidence="4 5">CECT 9623</strain>
    </source>
</reference>
<dbReference type="EMBL" id="CAJRAU010000013">
    <property type="protein sequence ID" value="CAG5074747.1"/>
    <property type="molecule type" value="Genomic_DNA"/>
</dbReference>
<protein>
    <recommendedName>
        <fullName evidence="3">HTH araC/xylS-type domain-containing protein</fullName>
    </recommendedName>
</protein>
<evidence type="ECO:0000259" key="3">
    <source>
        <dbReference type="PROSITE" id="PS01124"/>
    </source>
</evidence>
<evidence type="ECO:0000313" key="5">
    <source>
        <dbReference type="Proteomes" id="UP000679725"/>
    </source>
</evidence>
<organism evidence="4 5">
    <name type="scientific">Dyadobacter linearis</name>
    <dbReference type="NCBI Taxonomy" id="2823330"/>
    <lineage>
        <taxon>Bacteria</taxon>
        <taxon>Pseudomonadati</taxon>
        <taxon>Bacteroidota</taxon>
        <taxon>Cytophagia</taxon>
        <taxon>Cytophagales</taxon>
        <taxon>Spirosomataceae</taxon>
        <taxon>Dyadobacter</taxon>
    </lineage>
</organism>
<dbReference type="InterPro" id="IPR009057">
    <property type="entry name" value="Homeodomain-like_sf"/>
</dbReference>